<gene>
    <name evidence="16" type="ORF">MNOR_LOCUS7886</name>
</gene>
<feature type="chain" id="PRO_5043606936" description="TIR domain-containing protein" evidence="14">
    <location>
        <begin position="26"/>
        <end position="997"/>
    </location>
</feature>
<dbReference type="Pfam" id="PF13855">
    <property type="entry name" value="LRR_8"/>
    <property type="match status" value="3"/>
</dbReference>
<keyword evidence="12" id="KW-0325">Glycoprotein</keyword>
<evidence type="ECO:0000256" key="5">
    <source>
        <dbReference type="ARBA" id="ARBA00022692"/>
    </source>
</evidence>
<dbReference type="SUPFAM" id="SSF52047">
    <property type="entry name" value="RNI-like"/>
    <property type="match status" value="1"/>
</dbReference>
<evidence type="ECO:0000256" key="12">
    <source>
        <dbReference type="ARBA" id="ARBA00023180"/>
    </source>
</evidence>
<evidence type="ECO:0000256" key="14">
    <source>
        <dbReference type="SAM" id="SignalP"/>
    </source>
</evidence>
<keyword evidence="4" id="KW-0433">Leucine-rich repeat</keyword>
<dbReference type="PRINTS" id="PR01537">
    <property type="entry name" value="INTRLKN1R1F"/>
</dbReference>
<keyword evidence="11" id="KW-0675">Receptor</keyword>
<keyword evidence="10 13" id="KW-0472">Membrane</keyword>
<dbReference type="InterPro" id="IPR001611">
    <property type="entry name" value="Leu-rich_rpt"/>
</dbReference>
<evidence type="ECO:0000256" key="7">
    <source>
        <dbReference type="ARBA" id="ARBA00022737"/>
    </source>
</evidence>
<evidence type="ECO:0000259" key="15">
    <source>
        <dbReference type="PROSITE" id="PS50104"/>
    </source>
</evidence>
<dbReference type="InterPro" id="IPR003591">
    <property type="entry name" value="Leu-rich_rpt_typical-subtyp"/>
</dbReference>
<keyword evidence="9 13" id="KW-1133">Transmembrane helix</keyword>
<comment type="caution">
    <text evidence="16">The sequence shown here is derived from an EMBL/GenBank/DDBJ whole genome shotgun (WGS) entry which is preliminary data.</text>
</comment>
<feature type="signal peptide" evidence="14">
    <location>
        <begin position="1"/>
        <end position="25"/>
    </location>
</feature>
<evidence type="ECO:0000256" key="1">
    <source>
        <dbReference type="ARBA" id="ARBA00004479"/>
    </source>
</evidence>
<dbReference type="PROSITE" id="PS50104">
    <property type="entry name" value="TIR"/>
    <property type="match status" value="1"/>
</dbReference>
<dbReference type="SMART" id="SM00369">
    <property type="entry name" value="LRR_TYP"/>
    <property type="match status" value="9"/>
</dbReference>
<dbReference type="EMBL" id="CAXKWB010003556">
    <property type="protein sequence ID" value="CAL4069490.1"/>
    <property type="molecule type" value="Genomic_DNA"/>
</dbReference>
<comment type="similarity">
    <text evidence="2">Belongs to the Toll-like receptor family.</text>
</comment>
<evidence type="ECO:0000256" key="2">
    <source>
        <dbReference type="ARBA" id="ARBA00009634"/>
    </source>
</evidence>
<dbReference type="PROSITE" id="PS51450">
    <property type="entry name" value="LRR"/>
    <property type="match status" value="3"/>
</dbReference>
<evidence type="ECO:0000256" key="13">
    <source>
        <dbReference type="SAM" id="Phobius"/>
    </source>
</evidence>
<evidence type="ECO:0000256" key="3">
    <source>
        <dbReference type="ARBA" id="ARBA00022588"/>
    </source>
</evidence>
<name>A0AAV2Q627_MEGNR</name>
<accession>A0AAV2Q627</accession>
<dbReference type="GO" id="GO:0038023">
    <property type="term" value="F:signaling receptor activity"/>
    <property type="evidence" value="ECO:0007669"/>
    <property type="project" value="TreeGrafter"/>
</dbReference>
<dbReference type="InterPro" id="IPR032675">
    <property type="entry name" value="LRR_dom_sf"/>
</dbReference>
<dbReference type="SMART" id="SM00255">
    <property type="entry name" value="TIR"/>
    <property type="match status" value="1"/>
</dbReference>
<evidence type="ECO:0000256" key="10">
    <source>
        <dbReference type="ARBA" id="ARBA00023136"/>
    </source>
</evidence>
<proteinExistence type="inferred from homology"/>
<dbReference type="Gene3D" id="3.40.50.10140">
    <property type="entry name" value="Toll/interleukin-1 receptor homology (TIR) domain"/>
    <property type="match status" value="1"/>
</dbReference>
<dbReference type="AlphaFoldDB" id="A0AAV2Q627"/>
<dbReference type="InterPro" id="IPR000157">
    <property type="entry name" value="TIR_dom"/>
</dbReference>
<evidence type="ECO:0000256" key="8">
    <source>
        <dbReference type="ARBA" id="ARBA00022859"/>
    </source>
</evidence>
<evidence type="ECO:0000313" key="16">
    <source>
        <dbReference type="EMBL" id="CAL4069490.1"/>
    </source>
</evidence>
<keyword evidence="5 13" id="KW-0812">Transmembrane</keyword>
<evidence type="ECO:0000256" key="6">
    <source>
        <dbReference type="ARBA" id="ARBA00022729"/>
    </source>
</evidence>
<dbReference type="FunFam" id="3.40.50.10140:FF:000001">
    <property type="entry name" value="Toll-like receptor 2"/>
    <property type="match status" value="1"/>
</dbReference>
<dbReference type="SUPFAM" id="SSF52200">
    <property type="entry name" value="Toll/Interleukin receptor TIR domain"/>
    <property type="match status" value="1"/>
</dbReference>
<dbReference type="GO" id="GO:0045087">
    <property type="term" value="P:innate immune response"/>
    <property type="evidence" value="ECO:0007669"/>
    <property type="project" value="UniProtKB-KW"/>
</dbReference>
<sequence length="997" mass="114585">MSISCFGRTSKILCVFMALTTVCHCPTVNRPVESIKQQPLYIIDNITNKYDWSKAVSNIDTKIQMNISHKYYPNSSYCVSLKNNSLSASGGHIETFNIPQYQLGHVGGSSILYDRLQMLWSHKHKFPDGHIRELDLPRQCDFCPDEPSYEPPGSSKNNAPEIPKHVNLDLPPGCTREEKASSSTIICTGNNITAVPKFTSNFRHFDSITITNTRITFFMDTDCCNLPPRVTRLSITDSNLILFNGKKIQCVGGLLILDLENNMLPKWSFAWFSPAVNISISVINLKNNKLYFPPDPDTFPDNSTTLPQLETVILSNNPMVYLPEALFEPIKYSPIKHLLLDSCKLKQFSGSPLKYMNQLEWLDLSNNLDFGEKQLDSFLEPMRGRNLSVLHINNNYYRITPYGGIEHVAQSLVELSMFGSTISCLDKNSFPMMTNLETLYLNISRIETIKNGTFHVMPKLRHLCLSQNRLMNLPTAVQLSYLYHLDFDNQVFQGVDNIFHFNDMTFATMENLRHLSLNRLHIKSINKNTFKGLTNLRVLQLDHAGINNIANGSFKHLPHLSYLHLSGNNLGLLEENAFEGLRELQHLHLGGNNIKFFDASKPKEVNKDMTNSQSLFGWLLGDQFKVLNDITKTVEQINSSHPISPFKGQFNLTHLELVGNEIENLFPELFLDMVSLTSLNLNNNFIHSWDEELFQDSKDIKKIYLHHNYIKTITDALATDLQGIDYVDLRRNPLRCNCLLENLTNIYEFDSMECSNLNNFITQTISYDTILISTYLNQTENDCRDSSIEVDSNGGFAHTDIIITLVVLFGFLLSLSIFAIYRNRWYVRYQMYRLRTRAIDHKVETSSSKYIYDTFVCYSNSDRQWIFEQLLDKLESQEKYRVCVHERDFTAGREIAENIVHSIDRSRKVVVVLSPAFVSSSWCMFELQIANSNTLVKLNKLIFVVLHPLQDSMIPKTLRVLLKTRTYIPWEDDRQQLFWAKIEKAIVKSTDSDDYNK</sequence>
<dbReference type="Pfam" id="PF01582">
    <property type="entry name" value="TIR"/>
    <property type="match status" value="1"/>
</dbReference>
<feature type="transmembrane region" description="Helical" evidence="13">
    <location>
        <begin position="801"/>
        <end position="821"/>
    </location>
</feature>
<keyword evidence="8" id="KW-0391">Immunity</keyword>
<comment type="subcellular location">
    <subcellularLocation>
        <location evidence="1">Membrane</location>
        <topology evidence="1">Single-pass type I membrane protein</topology>
    </subcellularLocation>
</comment>
<keyword evidence="17" id="KW-1185">Reference proteome</keyword>
<evidence type="ECO:0000256" key="4">
    <source>
        <dbReference type="ARBA" id="ARBA00022614"/>
    </source>
</evidence>
<evidence type="ECO:0000256" key="9">
    <source>
        <dbReference type="ARBA" id="ARBA00022989"/>
    </source>
</evidence>
<protein>
    <recommendedName>
        <fullName evidence="15">TIR domain-containing protein</fullName>
    </recommendedName>
</protein>
<dbReference type="PANTHER" id="PTHR24365">
    <property type="entry name" value="TOLL-LIKE RECEPTOR"/>
    <property type="match status" value="1"/>
</dbReference>
<dbReference type="Gene3D" id="3.80.10.10">
    <property type="entry name" value="Ribonuclease Inhibitor"/>
    <property type="match status" value="4"/>
</dbReference>
<dbReference type="SUPFAM" id="SSF52058">
    <property type="entry name" value="L domain-like"/>
    <property type="match status" value="1"/>
</dbReference>
<keyword evidence="6 14" id="KW-0732">Signal</keyword>
<evidence type="ECO:0000256" key="11">
    <source>
        <dbReference type="ARBA" id="ARBA00023170"/>
    </source>
</evidence>
<dbReference type="GO" id="GO:0007165">
    <property type="term" value="P:signal transduction"/>
    <property type="evidence" value="ECO:0007669"/>
    <property type="project" value="InterPro"/>
</dbReference>
<dbReference type="GO" id="GO:0005886">
    <property type="term" value="C:plasma membrane"/>
    <property type="evidence" value="ECO:0007669"/>
    <property type="project" value="TreeGrafter"/>
</dbReference>
<reference evidence="16 17" key="1">
    <citation type="submission" date="2024-05" db="EMBL/GenBank/DDBJ databases">
        <authorList>
            <person name="Wallberg A."/>
        </authorList>
    </citation>
    <scope>NUCLEOTIDE SEQUENCE [LARGE SCALE GENOMIC DNA]</scope>
</reference>
<organism evidence="16 17">
    <name type="scientific">Meganyctiphanes norvegica</name>
    <name type="common">Northern krill</name>
    <name type="synonym">Thysanopoda norvegica</name>
    <dbReference type="NCBI Taxonomy" id="48144"/>
    <lineage>
        <taxon>Eukaryota</taxon>
        <taxon>Metazoa</taxon>
        <taxon>Ecdysozoa</taxon>
        <taxon>Arthropoda</taxon>
        <taxon>Crustacea</taxon>
        <taxon>Multicrustacea</taxon>
        <taxon>Malacostraca</taxon>
        <taxon>Eumalacostraca</taxon>
        <taxon>Eucarida</taxon>
        <taxon>Euphausiacea</taxon>
        <taxon>Euphausiidae</taxon>
        <taxon>Meganyctiphanes</taxon>
    </lineage>
</organism>
<feature type="domain" description="TIR" evidence="15">
    <location>
        <begin position="850"/>
        <end position="986"/>
    </location>
</feature>
<keyword evidence="3" id="KW-0399">Innate immunity</keyword>
<dbReference type="PANTHER" id="PTHR24365:SF530">
    <property type="entry name" value="MSTPROX-RELATED"/>
    <property type="match status" value="1"/>
</dbReference>
<evidence type="ECO:0000313" key="17">
    <source>
        <dbReference type="Proteomes" id="UP001497623"/>
    </source>
</evidence>
<keyword evidence="7" id="KW-0677">Repeat</keyword>
<dbReference type="Proteomes" id="UP001497623">
    <property type="component" value="Unassembled WGS sequence"/>
</dbReference>
<dbReference type="InterPro" id="IPR035897">
    <property type="entry name" value="Toll_tir_struct_dom_sf"/>
</dbReference>